<dbReference type="STRING" id="1045774.SAMN05421872_110145"/>
<evidence type="ECO:0000313" key="1">
    <source>
        <dbReference type="EMBL" id="SDD72392.1"/>
    </source>
</evidence>
<keyword evidence="2" id="KW-1185">Reference proteome</keyword>
<accession>A0A1G6X2H5</accession>
<dbReference type="EMBL" id="FMZM01000010">
    <property type="protein sequence ID" value="SDD72392.1"/>
    <property type="molecule type" value="Genomic_DNA"/>
</dbReference>
<sequence>MKKAVVPVLVVFLGFWLVSDPRGLADTASDGGGRAWEATGDVFSSAITFFGEL</sequence>
<dbReference type="Proteomes" id="UP000199034">
    <property type="component" value="Unassembled WGS sequence"/>
</dbReference>
<reference evidence="1 2" key="1">
    <citation type="submission" date="2016-10" db="EMBL/GenBank/DDBJ databases">
        <authorList>
            <person name="de Groot N.N."/>
        </authorList>
    </citation>
    <scope>NUCLEOTIDE SEQUENCE [LARGE SCALE GENOMIC DNA]</scope>
    <source>
        <strain evidence="1 2">CGMCC 4.6858</strain>
    </source>
</reference>
<organism evidence="1 2">
    <name type="scientific">Nocardioides lianchengensis</name>
    <dbReference type="NCBI Taxonomy" id="1045774"/>
    <lineage>
        <taxon>Bacteria</taxon>
        <taxon>Bacillati</taxon>
        <taxon>Actinomycetota</taxon>
        <taxon>Actinomycetes</taxon>
        <taxon>Propionibacteriales</taxon>
        <taxon>Nocardioidaceae</taxon>
        <taxon>Nocardioides</taxon>
    </lineage>
</organism>
<protein>
    <submittedName>
        <fullName evidence="1">Uncharacterized protein</fullName>
    </submittedName>
</protein>
<name>A0A1G6X2H5_9ACTN</name>
<gene>
    <name evidence="1" type="ORF">SAMN05421872_110145</name>
</gene>
<proteinExistence type="predicted"/>
<dbReference type="AlphaFoldDB" id="A0A1G6X2H5"/>
<evidence type="ECO:0000313" key="2">
    <source>
        <dbReference type="Proteomes" id="UP000199034"/>
    </source>
</evidence>